<reference evidence="3" key="1">
    <citation type="submission" date="2018-05" db="EMBL/GenBank/DDBJ databases">
        <authorList>
            <person name="Lanie J.A."/>
            <person name="Ng W.-L."/>
            <person name="Kazmierczak K.M."/>
            <person name="Andrzejewski T.M."/>
            <person name="Davidsen T.M."/>
            <person name="Wayne K.J."/>
            <person name="Tettelin H."/>
            <person name="Glass J.I."/>
            <person name="Rusch D."/>
            <person name="Podicherti R."/>
            <person name="Tsui H.-C.T."/>
            <person name="Winkler M.E."/>
        </authorList>
    </citation>
    <scope>NUCLEOTIDE SEQUENCE</scope>
</reference>
<dbReference type="InterPro" id="IPR003692">
    <property type="entry name" value="Hydantoinase_B"/>
</dbReference>
<evidence type="ECO:0000313" key="3">
    <source>
        <dbReference type="EMBL" id="SVA57055.1"/>
    </source>
</evidence>
<name>A0A381WX06_9ZZZZ</name>
<evidence type="ECO:0000259" key="2">
    <source>
        <dbReference type="Pfam" id="PF02538"/>
    </source>
</evidence>
<evidence type="ECO:0000256" key="1">
    <source>
        <dbReference type="SAM" id="MobiDB-lite"/>
    </source>
</evidence>
<dbReference type="PANTHER" id="PTHR11365">
    <property type="entry name" value="5-OXOPROLINASE RELATED"/>
    <property type="match status" value="1"/>
</dbReference>
<protein>
    <recommendedName>
        <fullName evidence="2">Hydantoinase B/oxoprolinase domain-containing protein</fullName>
    </recommendedName>
</protein>
<dbReference type="InterPro" id="IPR045079">
    <property type="entry name" value="Oxoprolinase-like"/>
</dbReference>
<feature type="domain" description="Hydantoinase B/oxoprolinase" evidence="2">
    <location>
        <begin position="169"/>
        <end position="683"/>
    </location>
</feature>
<proteinExistence type="predicted"/>
<dbReference type="GO" id="GO:0006749">
    <property type="term" value="P:glutathione metabolic process"/>
    <property type="evidence" value="ECO:0007669"/>
    <property type="project" value="TreeGrafter"/>
</dbReference>
<feature type="compositionally biased region" description="Pro residues" evidence="1">
    <location>
        <begin position="148"/>
        <end position="159"/>
    </location>
</feature>
<dbReference type="EMBL" id="UINC01013166">
    <property type="protein sequence ID" value="SVA57055.1"/>
    <property type="molecule type" value="Genomic_DNA"/>
</dbReference>
<gene>
    <name evidence="3" type="ORF">METZ01_LOCUS109909</name>
</gene>
<dbReference type="GO" id="GO:0005829">
    <property type="term" value="C:cytosol"/>
    <property type="evidence" value="ECO:0007669"/>
    <property type="project" value="TreeGrafter"/>
</dbReference>
<feature type="region of interest" description="Disordered" evidence="1">
    <location>
        <begin position="733"/>
        <end position="753"/>
    </location>
</feature>
<accession>A0A381WX06</accession>
<dbReference type="AlphaFoldDB" id="A0A381WX06"/>
<sequence length="753" mass="82142">MNEQNPERGQMSLDDLLKANKAQFDKVFSSQMSEAGLQSADHRPATAADLETTSITASADVRDVTANLNARFGGGWSSEVLEHKSERGGVTVLVKLTVDGVSKMQFGSARANGDTGKALQRATDDALAKCAAMLADETSVAAEAKTAPQPPSPDAPPTARPAASGDKLDTVTLDLIENSLRNARHEMDAVLFRSAMSPVIREQHDGYPMITDPRGRMIVGKFGSYVPAMLKAQKFDLQPGDVILQNDPYKCGGAVSHINDWIILVPVFFDGNVVGFTSMFGHMTDVGGPVPRSMPTAATSIFGEGLRIPPIKLYERGVLNQAALDLIMNNTRTPEVNYSNLMAILAGCRVGEKRVVELCSRFGADIYSHACEALLERTEKAMRQLIVQNLPTEPQSFEDYVDDDGCGNGPFKMKLTVWREGEHAYFDWTGTAAQAPGPINFYLHDGMFKMFIGVYMIMVFDPQILFNDGFYDLIHVTLPKGTLVQPEFPAPLGCRTHTLSRQFDVLGGVLSHNAPNMATAAGYGSSPHFFYSGTDKDSQNFQFMEMLYGGIPGRPIGDGMDGHSWWPLFESIPTEYLETYYPMVIEGYNSVIDSGGAGLHRGGNGIEKIYHLLAEGDVSIHDDRHESQPWGILGGKPGAVSAKWLVRQDGEKTPLPSKIDNVHVRPGDRVVFRTAGGGGWGDPLEREPGKVRKDVARRLLSAGSARQDYGVVLHGDDFVVDLRATLELREGTKRNRRPPPMFDFGVRGANGTV</sequence>
<organism evidence="3">
    <name type="scientific">marine metagenome</name>
    <dbReference type="NCBI Taxonomy" id="408172"/>
    <lineage>
        <taxon>unclassified sequences</taxon>
        <taxon>metagenomes</taxon>
        <taxon>ecological metagenomes</taxon>
    </lineage>
</organism>
<feature type="region of interest" description="Disordered" evidence="1">
    <location>
        <begin position="141"/>
        <end position="167"/>
    </location>
</feature>
<dbReference type="PANTHER" id="PTHR11365:SF23">
    <property type="entry name" value="HYPOTHETICAL 5-OXOPROLINASE (EUROFUNG)-RELATED"/>
    <property type="match status" value="1"/>
</dbReference>
<dbReference type="Pfam" id="PF02538">
    <property type="entry name" value="Hydantoinase_B"/>
    <property type="match status" value="1"/>
</dbReference>
<dbReference type="GO" id="GO:0017168">
    <property type="term" value="F:5-oxoprolinase (ATP-hydrolyzing) activity"/>
    <property type="evidence" value="ECO:0007669"/>
    <property type="project" value="TreeGrafter"/>
</dbReference>